<dbReference type="EMBL" id="KL198210">
    <property type="protein sequence ID" value="KDQ05676.1"/>
    <property type="molecule type" value="Genomic_DNA"/>
</dbReference>
<feature type="region of interest" description="Disordered" evidence="1">
    <location>
        <begin position="1"/>
        <end position="48"/>
    </location>
</feature>
<feature type="compositionally biased region" description="Acidic residues" evidence="1">
    <location>
        <begin position="749"/>
        <end position="761"/>
    </location>
</feature>
<dbReference type="HOGENOM" id="CLU_316160_0_0_1"/>
<proteinExistence type="predicted"/>
<organism evidence="2 3">
    <name type="scientific">Botryobasidium botryosum (strain FD-172 SS1)</name>
    <dbReference type="NCBI Taxonomy" id="930990"/>
    <lineage>
        <taxon>Eukaryota</taxon>
        <taxon>Fungi</taxon>
        <taxon>Dikarya</taxon>
        <taxon>Basidiomycota</taxon>
        <taxon>Agaricomycotina</taxon>
        <taxon>Agaricomycetes</taxon>
        <taxon>Cantharellales</taxon>
        <taxon>Botryobasidiaceae</taxon>
        <taxon>Botryobasidium</taxon>
    </lineage>
</organism>
<feature type="region of interest" description="Disordered" evidence="1">
    <location>
        <begin position="243"/>
        <end position="266"/>
    </location>
</feature>
<dbReference type="OrthoDB" id="3017916at2759"/>
<feature type="compositionally biased region" description="Gly residues" evidence="1">
    <location>
        <begin position="787"/>
        <end position="798"/>
    </location>
</feature>
<accession>A0A067M259</accession>
<feature type="region of interest" description="Disordered" evidence="1">
    <location>
        <begin position="671"/>
        <end position="859"/>
    </location>
</feature>
<name>A0A067M259_BOTB1</name>
<gene>
    <name evidence="2" type="ORF">BOTBODRAFT_182330</name>
</gene>
<protein>
    <submittedName>
        <fullName evidence="2">Uncharacterized protein</fullName>
    </submittedName>
</protein>
<feature type="compositionally biased region" description="Acidic residues" evidence="1">
    <location>
        <begin position="724"/>
        <end position="735"/>
    </location>
</feature>
<feature type="region of interest" description="Disordered" evidence="1">
    <location>
        <begin position="899"/>
        <end position="977"/>
    </location>
</feature>
<evidence type="ECO:0000256" key="1">
    <source>
        <dbReference type="SAM" id="MobiDB-lite"/>
    </source>
</evidence>
<feature type="compositionally biased region" description="Polar residues" evidence="1">
    <location>
        <begin position="950"/>
        <end position="977"/>
    </location>
</feature>
<feature type="compositionally biased region" description="Basic and acidic residues" evidence="1">
    <location>
        <begin position="913"/>
        <end position="922"/>
    </location>
</feature>
<keyword evidence="3" id="KW-1185">Reference proteome</keyword>
<feature type="compositionally biased region" description="Polar residues" evidence="1">
    <location>
        <begin position="847"/>
        <end position="859"/>
    </location>
</feature>
<feature type="compositionally biased region" description="Polar residues" evidence="1">
    <location>
        <begin position="932"/>
        <end position="941"/>
    </location>
</feature>
<feature type="compositionally biased region" description="Basic residues" evidence="1">
    <location>
        <begin position="704"/>
        <end position="718"/>
    </location>
</feature>
<feature type="region of interest" description="Disordered" evidence="1">
    <location>
        <begin position="306"/>
        <end position="343"/>
    </location>
</feature>
<reference evidence="3" key="1">
    <citation type="journal article" date="2014" name="Proc. Natl. Acad. Sci. U.S.A.">
        <title>Extensive sampling of basidiomycete genomes demonstrates inadequacy of the white-rot/brown-rot paradigm for wood decay fungi.</title>
        <authorList>
            <person name="Riley R."/>
            <person name="Salamov A.A."/>
            <person name="Brown D.W."/>
            <person name="Nagy L.G."/>
            <person name="Floudas D."/>
            <person name="Held B.W."/>
            <person name="Levasseur A."/>
            <person name="Lombard V."/>
            <person name="Morin E."/>
            <person name="Otillar R."/>
            <person name="Lindquist E.A."/>
            <person name="Sun H."/>
            <person name="LaButti K.M."/>
            <person name="Schmutz J."/>
            <person name="Jabbour D."/>
            <person name="Luo H."/>
            <person name="Baker S.E."/>
            <person name="Pisabarro A.G."/>
            <person name="Walton J.D."/>
            <person name="Blanchette R.A."/>
            <person name="Henrissat B."/>
            <person name="Martin F."/>
            <person name="Cullen D."/>
            <person name="Hibbett D.S."/>
            <person name="Grigoriev I.V."/>
        </authorList>
    </citation>
    <scope>NUCLEOTIDE SEQUENCE [LARGE SCALE GENOMIC DNA]</scope>
    <source>
        <strain evidence="3">FD-172 SS1</strain>
    </source>
</reference>
<feature type="compositionally biased region" description="Basic and acidic residues" evidence="1">
    <location>
        <begin position="674"/>
        <end position="688"/>
    </location>
</feature>
<dbReference type="STRING" id="930990.A0A067M259"/>
<dbReference type="InParanoid" id="A0A067M259"/>
<sequence>MQLRKRKNQEPQEEEPFGINEGGTAKRTKKVHWPDSEGGAPGVGERSAVKVKKVTLKITSQDKGEVEVTAQHDVNEASLTVEELEKLVRQERVLGTAKRRGPKTEAVLARFTNNRIVYLEGLIALRASSSVAQSHSPKAPHDAPQHLIPPTPVVPAAPAVSTAPAAPAAPAMPAPPATPAVHAAPAPLAASAMSFNKSSAASTSAISPATSTTSAMSATHTTSAIMATVTLSATRTLPITSTTRLVATPPPGSTSVSASDPDIPVNQDIAPTVISKPVLSSDTTAEGDAASDHLFAEAFTLHSPSPEPYRLISDFDTHAGDEEDSEPTEKDKKIRPGPLTNEQKAQCRTIAEEYSAKMLQIAEEWGVHETTVSRQCGLGVKEHRGPNQWCIWQERWFPENPQGATETKEEWRERCSREYDSAKEGLSDEEGKAFRQELLDWRAKHEREEANSQIDKEGCWKKMKEVEATLLEWGAHLSTHWGIEIVGALLSTLPGDLTGRAASVLIGGSSKARSWWNTNTPAAKAMLHDLELSAWNAEQVERIRNNEPLELLRISQDHLRSLFGWPAFAPHPGQGEVKKLTIAHLQIIARKILEDESGKTTDSEKIQYIPWTQAQKAMSPSSPEYLQIPLVVDAYGRTLRTVKGVVDLQMPDAPAEPAPAAEMKTVAEDLPDGVESKKKSSKGKEKAPPVEAATKPPAKESKASRNKQKTTARSKTSKKTPEVLPDDVDETESEHDELIRFPSLTPSDGDGDDGNSDGDDDSNTRQPAHSAEPSRSHRKKKPVGSSQYGGGPRGGDGIDGVMADRDLFGDASRAVQRAQSYQPPSMISERGITPTSHARYPPGPQLPRNTHTFSSSQSVSRPIIDPYRYNLNKSSIWSDNHGNPPRPGADMPAIFNTSFMSTHASGPGASRSAYHEPPHADEPPTSDLYQWGFNTYDSNSGGPAAGGYRNQHQPYNDGNNAYTHPSGQSSQHRGPYW</sequence>
<evidence type="ECO:0000313" key="2">
    <source>
        <dbReference type="EMBL" id="KDQ05676.1"/>
    </source>
</evidence>
<evidence type="ECO:0000313" key="3">
    <source>
        <dbReference type="Proteomes" id="UP000027195"/>
    </source>
</evidence>
<dbReference type="Proteomes" id="UP000027195">
    <property type="component" value="Unassembled WGS sequence"/>
</dbReference>
<feature type="region of interest" description="Disordered" evidence="1">
    <location>
        <begin position="133"/>
        <end position="155"/>
    </location>
</feature>
<dbReference type="AlphaFoldDB" id="A0A067M259"/>